<reference evidence="2 3" key="1">
    <citation type="journal article" date="2014" name="ISME J.">
        <title>Adaptation of an abundant Roseobacter RCA organism to pelagic systems revealed by genomic and transcriptomic analyses.</title>
        <authorList>
            <person name="Voget S."/>
            <person name="Wemheuer B."/>
            <person name="Brinkhoff T."/>
            <person name="Vollmers J."/>
            <person name="Dietrich S."/>
            <person name="Giebel H.A."/>
            <person name="Beardsley C."/>
            <person name="Sardemann C."/>
            <person name="Bakenhus I."/>
            <person name="Billerbeck S."/>
            <person name="Daniel R."/>
            <person name="Simon M."/>
        </authorList>
    </citation>
    <scope>NUCLEOTIDE SEQUENCE [LARGE SCALE GENOMIC DNA]</scope>
    <source>
        <strain evidence="2 3">RCA23</strain>
    </source>
</reference>
<name>A0AAN0RJS9_9RHOB</name>
<feature type="transmembrane region" description="Helical" evidence="1">
    <location>
        <begin position="44"/>
        <end position="62"/>
    </location>
</feature>
<evidence type="ECO:0000313" key="2">
    <source>
        <dbReference type="EMBL" id="AII87407.1"/>
    </source>
</evidence>
<gene>
    <name evidence="2" type="ORF">RCA23_c18760</name>
</gene>
<dbReference type="EMBL" id="CP003984">
    <property type="protein sequence ID" value="AII87407.1"/>
    <property type="molecule type" value="Genomic_DNA"/>
</dbReference>
<feature type="transmembrane region" description="Helical" evidence="1">
    <location>
        <begin position="98"/>
        <end position="119"/>
    </location>
</feature>
<keyword evidence="3" id="KW-1185">Reference proteome</keyword>
<feature type="transmembrane region" description="Helical" evidence="1">
    <location>
        <begin position="74"/>
        <end position="92"/>
    </location>
</feature>
<evidence type="ECO:0000256" key="1">
    <source>
        <dbReference type="SAM" id="Phobius"/>
    </source>
</evidence>
<proteinExistence type="predicted"/>
<keyword evidence="1" id="KW-0812">Transmembrane</keyword>
<keyword evidence="1" id="KW-0472">Membrane</keyword>
<dbReference type="Proteomes" id="UP000028680">
    <property type="component" value="Chromosome"/>
</dbReference>
<dbReference type="AlphaFoldDB" id="A0AAN0RJS9"/>
<protein>
    <submittedName>
        <fullName evidence="2">Membrane protein</fullName>
    </submittedName>
</protein>
<accession>A0AAN0RJS9</accession>
<evidence type="ECO:0000313" key="3">
    <source>
        <dbReference type="Proteomes" id="UP000028680"/>
    </source>
</evidence>
<organism evidence="2 3">
    <name type="scientific">Planktomarina temperata RCA23</name>
    <dbReference type="NCBI Taxonomy" id="666509"/>
    <lineage>
        <taxon>Bacteria</taxon>
        <taxon>Pseudomonadati</taxon>
        <taxon>Pseudomonadota</taxon>
        <taxon>Alphaproteobacteria</taxon>
        <taxon>Rhodobacterales</taxon>
        <taxon>Paracoccaceae</taxon>
        <taxon>Planktomarina</taxon>
    </lineage>
</organism>
<dbReference type="RefSeq" id="WP_052377122.1">
    <property type="nucleotide sequence ID" value="NZ_CP003984.1"/>
</dbReference>
<keyword evidence="1" id="KW-1133">Transmembrane helix</keyword>
<sequence>MKLAKISGLTGAAFSLCFFVHSVFHSFRISKGFAFFDSLFPELVGSFNTSIIFFMPAAVLLFRSAFSPVLEKASTVYPIVMAPTVLNVFLAYDPLAAGLPAVLLTMPFCIIFSIIYLCFPAPKN</sequence>
<dbReference type="KEGG" id="ptp:RCA23_c18760"/>